<dbReference type="GO" id="GO:0003677">
    <property type="term" value="F:DNA binding"/>
    <property type="evidence" value="ECO:0007669"/>
    <property type="project" value="InterPro"/>
</dbReference>
<gene>
    <name evidence="4" type="ORF">FAM09_23630</name>
</gene>
<dbReference type="SMART" id="SM00850">
    <property type="entry name" value="LytTR"/>
    <property type="match status" value="1"/>
</dbReference>
<dbReference type="InterPro" id="IPR046947">
    <property type="entry name" value="LytR-like"/>
</dbReference>
<feature type="domain" description="Response regulatory" evidence="2">
    <location>
        <begin position="3"/>
        <end position="114"/>
    </location>
</feature>
<sequence length="241" mass="27710">MLSCLIVDDEQHAIDVLVHYVKQVQFLQLTGACTNPLEALQIVNEQKIDLLFLDIQMPDISGIDFIKAANGKSHFILTTAYSEFATQGFELEVVDYLLKPIPFPRFLKAVQRVVNMTTRSNPVFDNYESIDGDYIFVKTEFKGKMLKINLRDIDYIEGMKNYVAIYHNGQKTMALLNLKDLEQRLPKKNFLRIHKSFIVAIAKIIAVEGNRVLLRNLNTEILLGDAFKTEFMEIMKSKLME</sequence>
<name>A0A4S8HPN8_9BACT</name>
<reference evidence="4 5" key="1">
    <citation type="submission" date="2019-04" db="EMBL/GenBank/DDBJ databases">
        <title>Niastella caeni sp. nov., isolated from activated sludge.</title>
        <authorList>
            <person name="Sheng M."/>
        </authorList>
    </citation>
    <scope>NUCLEOTIDE SEQUENCE [LARGE SCALE GENOMIC DNA]</scope>
    <source>
        <strain evidence="4 5">HX-2-15</strain>
    </source>
</reference>
<dbReference type="EMBL" id="STFF01000007">
    <property type="protein sequence ID" value="THU34982.1"/>
    <property type="molecule type" value="Genomic_DNA"/>
</dbReference>
<dbReference type="Gene3D" id="3.40.50.2300">
    <property type="match status" value="1"/>
</dbReference>
<dbReference type="SMART" id="SM00448">
    <property type="entry name" value="REC"/>
    <property type="match status" value="1"/>
</dbReference>
<dbReference type="Proteomes" id="UP000306918">
    <property type="component" value="Unassembled WGS sequence"/>
</dbReference>
<evidence type="ECO:0000256" key="1">
    <source>
        <dbReference type="PROSITE-ProRule" id="PRU00169"/>
    </source>
</evidence>
<dbReference type="GO" id="GO:0000156">
    <property type="term" value="F:phosphorelay response regulator activity"/>
    <property type="evidence" value="ECO:0007669"/>
    <property type="project" value="InterPro"/>
</dbReference>
<evidence type="ECO:0000313" key="4">
    <source>
        <dbReference type="EMBL" id="THU34982.1"/>
    </source>
</evidence>
<dbReference type="InterPro" id="IPR011006">
    <property type="entry name" value="CheY-like_superfamily"/>
</dbReference>
<evidence type="ECO:0000313" key="5">
    <source>
        <dbReference type="Proteomes" id="UP000306918"/>
    </source>
</evidence>
<dbReference type="PROSITE" id="PS50110">
    <property type="entry name" value="RESPONSE_REGULATORY"/>
    <property type="match status" value="1"/>
</dbReference>
<dbReference type="InterPro" id="IPR001789">
    <property type="entry name" value="Sig_transdc_resp-reg_receiver"/>
</dbReference>
<dbReference type="Gene3D" id="2.40.50.1020">
    <property type="entry name" value="LytTr DNA-binding domain"/>
    <property type="match status" value="1"/>
</dbReference>
<evidence type="ECO:0000259" key="2">
    <source>
        <dbReference type="PROSITE" id="PS50110"/>
    </source>
</evidence>
<protein>
    <submittedName>
        <fullName evidence="4">Response regulator transcription factor</fullName>
    </submittedName>
</protein>
<comment type="caution">
    <text evidence="4">The sequence shown here is derived from an EMBL/GenBank/DDBJ whole genome shotgun (WGS) entry which is preliminary data.</text>
</comment>
<feature type="modified residue" description="4-aspartylphosphate" evidence="1">
    <location>
        <position position="54"/>
    </location>
</feature>
<dbReference type="Pfam" id="PF00072">
    <property type="entry name" value="Response_reg"/>
    <property type="match status" value="1"/>
</dbReference>
<accession>A0A4S8HPN8</accession>
<dbReference type="PANTHER" id="PTHR37299">
    <property type="entry name" value="TRANSCRIPTIONAL REGULATOR-RELATED"/>
    <property type="match status" value="1"/>
</dbReference>
<dbReference type="OrthoDB" id="1646880at2"/>
<feature type="domain" description="HTH LytTR-type" evidence="3">
    <location>
        <begin position="142"/>
        <end position="204"/>
    </location>
</feature>
<dbReference type="SUPFAM" id="SSF52172">
    <property type="entry name" value="CheY-like"/>
    <property type="match status" value="1"/>
</dbReference>
<proteinExistence type="predicted"/>
<organism evidence="4 5">
    <name type="scientific">Niastella caeni</name>
    <dbReference type="NCBI Taxonomy" id="2569763"/>
    <lineage>
        <taxon>Bacteria</taxon>
        <taxon>Pseudomonadati</taxon>
        <taxon>Bacteroidota</taxon>
        <taxon>Chitinophagia</taxon>
        <taxon>Chitinophagales</taxon>
        <taxon>Chitinophagaceae</taxon>
        <taxon>Niastella</taxon>
    </lineage>
</organism>
<dbReference type="Pfam" id="PF04397">
    <property type="entry name" value="LytTR"/>
    <property type="match status" value="1"/>
</dbReference>
<dbReference type="PROSITE" id="PS50930">
    <property type="entry name" value="HTH_LYTTR"/>
    <property type="match status" value="1"/>
</dbReference>
<dbReference type="AlphaFoldDB" id="A0A4S8HPN8"/>
<dbReference type="RefSeq" id="WP_136579625.1">
    <property type="nucleotide sequence ID" value="NZ_STFF01000007.1"/>
</dbReference>
<keyword evidence="1" id="KW-0597">Phosphoprotein</keyword>
<keyword evidence="5" id="KW-1185">Reference proteome</keyword>
<evidence type="ECO:0000259" key="3">
    <source>
        <dbReference type="PROSITE" id="PS50930"/>
    </source>
</evidence>
<dbReference type="PANTHER" id="PTHR37299:SF1">
    <property type="entry name" value="STAGE 0 SPORULATION PROTEIN A HOMOLOG"/>
    <property type="match status" value="1"/>
</dbReference>
<dbReference type="InterPro" id="IPR007492">
    <property type="entry name" value="LytTR_DNA-bd_dom"/>
</dbReference>